<protein>
    <submittedName>
        <fullName evidence="2">Uncharacterized protein</fullName>
    </submittedName>
</protein>
<proteinExistence type="predicted"/>
<gene>
    <name evidence="2" type="ORF">Pcinc_027698</name>
</gene>
<evidence type="ECO:0000313" key="3">
    <source>
        <dbReference type="Proteomes" id="UP001286313"/>
    </source>
</evidence>
<dbReference type="EMBL" id="JAWQEG010003338">
    <property type="protein sequence ID" value="KAK3866785.1"/>
    <property type="molecule type" value="Genomic_DNA"/>
</dbReference>
<keyword evidence="3" id="KW-1185">Reference proteome</keyword>
<reference evidence="2" key="1">
    <citation type="submission" date="2023-10" db="EMBL/GenBank/DDBJ databases">
        <title>Genome assemblies of two species of porcelain crab, Petrolisthes cinctipes and Petrolisthes manimaculis (Anomura: Porcellanidae).</title>
        <authorList>
            <person name="Angst P."/>
        </authorList>
    </citation>
    <scope>NUCLEOTIDE SEQUENCE</scope>
    <source>
        <strain evidence="2">PB745_01</strain>
        <tissue evidence="2">Gill</tissue>
    </source>
</reference>
<feature type="compositionally biased region" description="Pro residues" evidence="1">
    <location>
        <begin position="1"/>
        <end position="11"/>
    </location>
</feature>
<dbReference type="AlphaFoldDB" id="A0AAE1KAE2"/>
<comment type="caution">
    <text evidence="2">The sequence shown here is derived from an EMBL/GenBank/DDBJ whole genome shotgun (WGS) entry which is preliminary data.</text>
</comment>
<evidence type="ECO:0000256" key="1">
    <source>
        <dbReference type="SAM" id="MobiDB-lite"/>
    </source>
</evidence>
<sequence length="67" mass="7705">MGEGPRPPRTTPNPLRAEKHGNNVTWHMRAEPTMHNYKRDIREVGNRAELWVLVCEGIGVMVWGKQV</sequence>
<feature type="region of interest" description="Disordered" evidence="1">
    <location>
        <begin position="1"/>
        <end position="21"/>
    </location>
</feature>
<organism evidence="2 3">
    <name type="scientific">Petrolisthes cinctipes</name>
    <name type="common">Flat porcelain crab</name>
    <dbReference type="NCBI Taxonomy" id="88211"/>
    <lineage>
        <taxon>Eukaryota</taxon>
        <taxon>Metazoa</taxon>
        <taxon>Ecdysozoa</taxon>
        <taxon>Arthropoda</taxon>
        <taxon>Crustacea</taxon>
        <taxon>Multicrustacea</taxon>
        <taxon>Malacostraca</taxon>
        <taxon>Eumalacostraca</taxon>
        <taxon>Eucarida</taxon>
        <taxon>Decapoda</taxon>
        <taxon>Pleocyemata</taxon>
        <taxon>Anomura</taxon>
        <taxon>Galatheoidea</taxon>
        <taxon>Porcellanidae</taxon>
        <taxon>Petrolisthes</taxon>
    </lineage>
</organism>
<accession>A0AAE1KAE2</accession>
<evidence type="ECO:0000313" key="2">
    <source>
        <dbReference type="EMBL" id="KAK3866785.1"/>
    </source>
</evidence>
<dbReference type="Proteomes" id="UP001286313">
    <property type="component" value="Unassembled WGS sequence"/>
</dbReference>
<name>A0AAE1KAE2_PETCI</name>